<gene>
    <name evidence="2" type="ORF">AADG42_18185</name>
</gene>
<feature type="compositionally biased region" description="Basic and acidic residues" evidence="1">
    <location>
        <begin position="1"/>
        <end position="15"/>
    </location>
</feature>
<dbReference type="Pfam" id="PF03745">
    <property type="entry name" value="DUF309"/>
    <property type="match status" value="1"/>
</dbReference>
<reference evidence="2 3" key="1">
    <citation type="submission" date="2024-04" db="EMBL/GenBank/DDBJ databases">
        <title>Isolation of an actinomycete strain from pig manure.</title>
        <authorList>
            <person name="Gong T."/>
            <person name="Yu Z."/>
            <person name="An M."/>
            <person name="Wei C."/>
            <person name="Yang W."/>
            <person name="Liu L."/>
        </authorList>
    </citation>
    <scope>NUCLEOTIDE SEQUENCE [LARGE SCALE GENOMIC DNA]</scope>
    <source>
        <strain evidence="2 3">ZF39</strain>
    </source>
</reference>
<proteinExistence type="predicted"/>
<dbReference type="Gene3D" id="1.10.3450.10">
    <property type="entry name" value="TTHA0068-like"/>
    <property type="match status" value="1"/>
</dbReference>
<evidence type="ECO:0000256" key="1">
    <source>
        <dbReference type="SAM" id="MobiDB-lite"/>
    </source>
</evidence>
<dbReference type="EMBL" id="CP154795">
    <property type="protein sequence ID" value="XAN09164.1"/>
    <property type="molecule type" value="Genomic_DNA"/>
</dbReference>
<evidence type="ECO:0000313" key="3">
    <source>
        <dbReference type="Proteomes" id="UP001442841"/>
    </source>
</evidence>
<dbReference type="Proteomes" id="UP001442841">
    <property type="component" value="Chromosome"/>
</dbReference>
<accession>A0ABZ3FST7</accession>
<dbReference type="PANTHER" id="PTHR34796:SF1">
    <property type="entry name" value="EXPRESSED PROTEIN"/>
    <property type="match status" value="1"/>
</dbReference>
<dbReference type="SUPFAM" id="SSF140663">
    <property type="entry name" value="TTHA0068-like"/>
    <property type="match status" value="1"/>
</dbReference>
<dbReference type="PANTHER" id="PTHR34796">
    <property type="entry name" value="EXPRESSED PROTEIN"/>
    <property type="match status" value="1"/>
</dbReference>
<dbReference type="InterPro" id="IPR005500">
    <property type="entry name" value="DUF309"/>
</dbReference>
<evidence type="ECO:0000313" key="2">
    <source>
        <dbReference type="EMBL" id="XAN09164.1"/>
    </source>
</evidence>
<dbReference type="RefSeq" id="WP_425310621.1">
    <property type="nucleotide sequence ID" value="NZ_CP154795.1"/>
</dbReference>
<protein>
    <submittedName>
        <fullName evidence="2">DUF309 domain-containing protein</fullName>
    </submittedName>
</protein>
<name>A0ABZ3FST7_9ACTN</name>
<feature type="region of interest" description="Disordered" evidence="1">
    <location>
        <begin position="1"/>
        <end position="29"/>
    </location>
</feature>
<organism evidence="2 3">
    <name type="scientific">Ammonicoccus fulvus</name>
    <dbReference type="NCBI Taxonomy" id="3138240"/>
    <lineage>
        <taxon>Bacteria</taxon>
        <taxon>Bacillati</taxon>
        <taxon>Actinomycetota</taxon>
        <taxon>Actinomycetes</taxon>
        <taxon>Propionibacteriales</taxon>
        <taxon>Propionibacteriaceae</taxon>
        <taxon>Ammonicoccus</taxon>
    </lineage>
</organism>
<keyword evidence="3" id="KW-1185">Reference proteome</keyword>
<dbReference type="InterPro" id="IPR023203">
    <property type="entry name" value="TTHA0068_sf"/>
</dbReference>
<sequence>MGADRGRQRPRDRLGRPLPWGTPGVEPVPEEALPPDRALALARDLLLQGRPFGAHEVLEAVWKAAPDADRDFWQGLAQLCVGITHAERGNAIGAGRLIERAAQRLAATEDIATRHGVDLASVIAWARAGLTDSRTRRLPVGWPAPDRG</sequence>